<proteinExistence type="predicted"/>
<name>A0A6B9CP05_9VIRU</name>
<evidence type="ECO:0000256" key="2">
    <source>
        <dbReference type="SAM" id="Phobius"/>
    </source>
</evidence>
<protein>
    <submittedName>
        <fullName evidence="3">Glycoprotein</fullName>
    </submittedName>
</protein>
<organism evidence="3 4">
    <name type="scientific">Karukera tick virus</name>
    <dbReference type="NCBI Taxonomy" id="2678334"/>
    <lineage>
        <taxon>Viruses</taxon>
        <taxon>Riboviria</taxon>
        <taxon>Orthornavirae</taxon>
        <taxon>Negarnaviricota</taxon>
        <taxon>Haploviricotina</taxon>
        <taxon>Monjiviricetes</taxon>
        <taxon>Jingchuvirales</taxon>
        <taxon>Chuviridae</taxon>
        <taxon>Mivirus</taxon>
        <taxon>Mivirus karukeraense</taxon>
    </lineage>
</organism>
<dbReference type="Proteomes" id="UP000683209">
    <property type="component" value="Segment"/>
</dbReference>
<evidence type="ECO:0000313" key="3">
    <source>
        <dbReference type="EMBL" id="QGW51123.1"/>
    </source>
</evidence>
<keyword evidence="2" id="KW-1133">Transmembrane helix</keyword>
<keyword evidence="4" id="KW-1185">Reference proteome</keyword>
<feature type="region of interest" description="Disordered" evidence="1">
    <location>
        <begin position="626"/>
        <end position="656"/>
    </location>
</feature>
<feature type="transmembrane region" description="Helical" evidence="2">
    <location>
        <begin position="547"/>
        <end position="572"/>
    </location>
</feature>
<dbReference type="GeneID" id="80536671"/>
<dbReference type="KEGG" id="vg:80536671"/>
<dbReference type="Pfam" id="PF24664">
    <property type="entry name" value="Monjiviricetes_fusion"/>
    <property type="match status" value="1"/>
</dbReference>
<reference evidence="3" key="1">
    <citation type="journal article" date="2020" name="Viruses">
        <title>RNA Viruses of Amblyomma variegatum and Rhipicephalus microplus and Cattle Susceptibility in the French Antilles.</title>
        <authorList>
            <person name="Gondard M."/>
            <person name="Temmam S."/>
            <person name="Devillers E."/>
            <person name="Pinarello V."/>
            <person name="Bigot T."/>
            <person name="Chretien D."/>
            <person name="Aprelon R."/>
            <person name="Vayssier-Taussat M."/>
            <person name="Albina E."/>
            <person name="Eloit M."/>
            <person name="Moutailler S."/>
        </authorList>
    </citation>
    <scope>NUCLEOTIDE SEQUENCE</scope>
    <source>
        <strain evidence="3">GM</strain>
    </source>
</reference>
<evidence type="ECO:0000313" key="4">
    <source>
        <dbReference type="Proteomes" id="UP000683209"/>
    </source>
</evidence>
<keyword evidence="2" id="KW-0472">Membrane</keyword>
<keyword evidence="2" id="KW-0812">Transmembrane</keyword>
<sequence length="680" mass="75414">MGRILVLTLMWLAVVPECSAIIAYDCTRPETNITAVSLSSVSPCSAPRKITRFDKVEIQLLQERNSDVVPVRACLVERSYEIFHCGMHSHSSAAAGGFVAGEVIDMSREACIGAHETGRLTLGGGFIISGLKVNTSGIHPVTEMGVINAGTHACQGAAFSLRGITYTNAVMRSSYKVTLVGLSLNLDLQTGKLRTPSGYSHEYKAGAGFDADLGHVFWEAGSHMTKCEPTSYAVLYEGEAYIVGEVSGERTLLVNASEKAMAVTLGERTLMCYSPAFRTEHPKLYVMTREPGATSFRFRSSPLEPTDVDMFLYMNSKLMYVERHLGSEMRSLYSHFHERMCELKQHSLRQLASLGYIAPEEFAWLYTGRAGVTAVTKGEVVYVINCPPVVVQFRETHACHLELPVYDASNRSAFVKPRSRILTPYGTETDCSPLAPTMFHMGNGWITFTPFPTAAAAPRTMTAEPESLWEYKAIPNLVSSGIYSREILMRYQERLMFPVAREAVVHTMAASAAGFNVDSSKLDVSRLFSETGLEGIHTTFMKKMYGWWWNFSTNVAGVMGVMFIVAAIRTVTGMVLNYKMLHQTFGWSLKLVGFLCGSLTKYLLFQHQEHPVRARERTAKIDAIAGTDDRPGVHHDESDERIYTPESTPSAPPSGFYPDARRLRQEMEVQTLLGKEHQVV</sequence>
<evidence type="ECO:0000256" key="1">
    <source>
        <dbReference type="SAM" id="MobiDB-lite"/>
    </source>
</evidence>
<dbReference type="RefSeq" id="YP_010798464.1">
    <property type="nucleotide sequence ID" value="NC_076466.1"/>
</dbReference>
<feature type="compositionally biased region" description="Basic and acidic residues" evidence="1">
    <location>
        <begin position="627"/>
        <end position="643"/>
    </location>
</feature>
<dbReference type="EMBL" id="MN599998">
    <property type="protein sequence ID" value="QGW51123.1"/>
    <property type="molecule type" value="Viral_cRNA"/>
</dbReference>
<accession>A0A6B9CP05</accession>